<sequence length="268" mass="30610">MANISLSKSVTLSGMIPKYEVKLLLKPSETLDSNYQLSRSIKDTFSVTAASQKMHVQFLDTNDKHIFERDWSARIRKIDTDNELELTYKKRYKILDGKIDAALMLAAQNGFDSNNSVFEAQVDWGFKNQTLSIHRDEAYAHSQGQGGGGELPQQDDAREMLVEKAPERFNSEIDPAFLKQARIYGPIVAERFAGTYDGDDLDIEVWPIRTIDGTGFDYFVEVSFKVRKYAKAAKRRTELMELLEKKGWFLAKDLLKTTLIMKRYAPDS</sequence>
<comment type="caution">
    <text evidence="1">The sequence shown here is derived from an EMBL/GenBank/DDBJ whole genome shotgun (WGS) entry which is preliminary data.</text>
</comment>
<dbReference type="Proteomes" id="UP000664132">
    <property type="component" value="Unassembled WGS sequence"/>
</dbReference>
<accession>A0A8H7T1N4</accession>
<protein>
    <recommendedName>
        <fullName evidence="3">CYTH domain-containing protein</fullName>
    </recommendedName>
</protein>
<reference evidence="1" key="1">
    <citation type="submission" date="2021-02" db="EMBL/GenBank/DDBJ databases">
        <title>Genome sequence Cadophora malorum strain M34.</title>
        <authorList>
            <person name="Stefanovic E."/>
            <person name="Vu D."/>
            <person name="Scully C."/>
            <person name="Dijksterhuis J."/>
            <person name="Roader J."/>
            <person name="Houbraken J."/>
        </authorList>
    </citation>
    <scope>NUCLEOTIDE SEQUENCE</scope>
    <source>
        <strain evidence="1">M34</strain>
    </source>
</reference>
<organism evidence="1 2">
    <name type="scientific">Cadophora malorum</name>
    <dbReference type="NCBI Taxonomy" id="108018"/>
    <lineage>
        <taxon>Eukaryota</taxon>
        <taxon>Fungi</taxon>
        <taxon>Dikarya</taxon>
        <taxon>Ascomycota</taxon>
        <taxon>Pezizomycotina</taxon>
        <taxon>Leotiomycetes</taxon>
        <taxon>Helotiales</taxon>
        <taxon>Ploettnerulaceae</taxon>
        <taxon>Cadophora</taxon>
    </lineage>
</organism>
<dbReference type="OrthoDB" id="4573177at2759"/>
<dbReference type="EMBL" id="JAFJYH010000632">
    <property type="protein sequence ID" value="KAG4410643.1"/>
    <property type="molecule type" value="Genomic_DNA"/>
</dbReference>
<name>A0A8H7T1N4_9HELO</name>
<dbReference type="AlphaFoldDB" id="A0A8H7T1N4"/>
<gene>
    <name evidence="1" type="ORF">IFR04_016222</name>
</gene>
<evidence type="ECO:0008006" key="3">
    <source>
        <dbReference type="Google" id="ProtNLM"/>
    </source>
</evidence>
<proteinExistence type="predicted"/>
<evidence type="ECO:0000313" key="1">
    <source>
        <dbReference type="EMBL" id="KAG4410643.1"/>
    </source>
</evidence>
<keyword evidence="2" id="KW-1185">Reference proteome</keyword>
<evidence type="ECO:0000313" key="2">
    <source>
        <dbReference type="Proteomes" id="UP000664132"/>
    </source>
</evidence>